<feature type="transmembrane region" description="Helical" evidence="1">
    <location>
        <begin position="76"/>
        <end position="94"/>
    </location>
</feature>
<sequence length="97" mass="11365">MDCHQFFVMEKELILYLITINIIGIILTCYDKIASKKFRRNRVRENVLLLVGMLGSAFTMYITMKIIHHKTKHKKFMITLPLMILAHIVIIYLAKGV</sequence>
<dbReference type="Pfam" id="PF06961">
    <property type="entry name" value="DUF1294"/>
    <property type="match status" value="1"/>
</dbReference>
<evidence type="ECO:0000313" key="2">
    <source>
        <dbReference type="EMBL" id="EGC81695.1"/>
    </source>
</evidence>
<accession>F0GWZ4</accession>
<proteinExistence type="predicted"/>
<organism evidence="2 3">
    <name type="scientific">Anaerococcus prevotii ACS-065-V-Col13</name>
    <dbReference type="NCBI Taxonomy" id="879305"/>
    <lineage>
        <taxon>Bacteria</taxon>
        <taxon>Bacillati</taxon>
        <taxon>Bacillota</taxon>
        <taxon>Tissierellia</taxon>
        <taxon>Tissierellales</taxon>
        <taxon>Peptoniphilaceae</taxon>
        <taxon>Anaerococcus</taxon>
    </lineage>
</organism>
<gene>
    <name evidence="2" type="ORF">HMPREF9290_0644</name>
</gene>
<evidence type="ECO:0008006" key="4">
    <source>
        <dbReference type="Google" id="ProtNLM"/>
    </source>
</evidence>
<dbReference type="AlphaFoldDB" id="F0GWZ4"/>
<keyword evidence="3" id="KW-1185">Reference proteome</keyword>
<feature type="transmembrane region" description="Helical" evidence="1">
    <location>
        <begin position="13"/>
        <end position="34"/>
    </location>
</feature>
<name>F0GWZ4_9FIRM</name>
<reference evidence="2 3" key="1">
    <citation type="submission" date="2011-01" db="EMBL/GenBank/DDBJ databases">
        <authorList>
            <person name="Durkin A.S."/>
            <person name="Madupu R."/>
            <person name="Torralba M."/>
            <person name="Gillis M."/>
            <person name="Methe B."/>
            <person name="Sutton G."/>
            <person name="Nelson K.E."/>
        </authorList>
    </citation>
    <scope>NUCLEOTIDE SEQUENCE [LARGE SCALE GENOMIC DNA]</scope>
    <source>
        <strain evidence="2 3">ACS-065-V-Col13</strain>
    </source>
</reference>
<dbReference type="InterPro" id="IPR010718">
    <property type="entry name" value="DUF1294"/>
</dbReference>
<comment type="caution">
    <text evidence="2">The sequence shown here is derived from an EMBL/GenBank/DDBJ whole genome shotgun (WGS) entry which is preliminary data.</text>
</comment>
<evidence type="ECO:0000256" key="1">
    <source>
        <dbReference type="SAM" id="Phobius"/>
    </source>
</evidence>
<keyword evidence="1" id="KW-0472">Membrane</keyword>
<keyword evidence="1" id="KW-1133">Transmembrane helix</keyword>
<dbReference type="STRING" id="879305.HMPREF9290_0644"/>
<dbReference type="eggNOG" id="COG3326">
    <property type="taxonomic scope" value="Bacteria"/>
</dbReference>
<dbReference type="Proteomes" id="UP000005286">
    <property type="component" value="Unassembled WGS sequence"/>
</dbReference>
<dbReference type="EMBL" id="AEXM01000028">
    <property type="protein sequence ID" value="EGC81695.1"/>
    <property type="molecule type" value="Genomic_DNA"/>
</dbReference>
<protein>
    <recommendedName>
        <fullName evidence="4">DUF1294 domain-containing protein</fullName>
    </recommendedName>
</protein>
<keyword evidence="1" id="KW-0812">Transmembrane</keyword>
<feature type="transmembrane region" description="Helical" evidence="1">
    <location>
        <begin position="46"/>
        <end position="64"/>
    </location>
</feature>
<dbReference type="PATRIC" id="fig|879305.3.peg.1331"/>
<evidence type="ECO:0000313" key="3">
    <source>
        <dbReference type="Proteomes" id="UP000005286"/>
    </source>
</evidence>